<evidence type="ECO:0000313" key="9">
    <source>
        <dbReference type="Proteomes" id="UP001085076"/>
    </source>
</evidence>
<keyword evidence="4 7" id="KW-1133">Transmembrane helix</keyword>
<dbReference type="GO" id="GO:0034755">
    <property type="term" value="P:iron ion transmembrane transport"/>
    <property type="evidence" value="ECO:0007669"/>
    <property type="project" value="TreeGrafter"/>
</dbReference>
<keyword evidence="5 7" id="KW-0472">Membrane</keyword>
<feature type="region of interest" description="Disordered" evidence="6">
    <location>
        <begin position="1"/>
        <end position="24"/>
    </location>
</feature>
<dbReference type="Pfam" id="PF01566">
    <property type="entry name" value="Nramp"/>
    <property type="match status" value="1"/>
</dbReference>
<dbReference type="AlphaFoldDB" id="A0A9D5CNT5"/>
<evidence type="ECO:0000256" key="3">
    <source>
        <dbReference type="ARBA" id="ARBA00022692"/>
    </source>
</evidence>
<comment type="similarity">
    <text evidence="2">Belongs to the NRAMP (TC 2.A.55) family.</text>
</comment>
<evidence type="ECO:0000256" key="7">
    <source>
        <dbReference type="SAM" id="Phobius"/>
    </source>
</evidence>
<dbReference type="HAMAP" id="MF_00221">
    <property type="entry name" value="NRAMP"/>
    <property type="match status" value="1"/>
</dbReference>
<dbReference type="NCBIfam" id="NF037982">
    <property type="entry name" value="Nramp_1"/>
    <property type="match status" value="2"/>
</dbReference>
<feature type="transmembrane region" description="Helical" evidence="7">
    <location>
        <begin position="376"/>
        <end position="400"/>
    </location>
</feature>
<dbReference type="OrthoDB" id="409173at2759"/>
<accession>A0A9D5CNT5</accession>
<dbReference type="Proteomes" id="UP001085076">
    <property type="component" value="Miscellaneous, Linkage group lg04"/>
</dbReference>
<dbReference type="GO" id="GO:0005384">
    <property type="term" value="F:manganese ion transmembrane transporter activity"/>
    <property type="evidence" value="ECO:0007669"/>
    <property type="project" value="TreeGrafter"/>
</dbReference>
<evidence type="ECO:0000256" key="6">
    <source>
        <dbReference type="SAM" id="MobiDB-lite"/>
    </source>
</evidence>
<reference evidence="8" key="2">
    <citation type="journal article" date="2022" name="Hortic Res">
        <title>The genome of Dioscorea zingiberensis sheds light on the biosynthesis, origin and evolution of the medicinally important diosgenin saponins.</title>
        <authorList>
            <person name="Li Y."/>
            <person name="Tan C."/>
            <person name="Li Z."/>
            <person name="Guo J."/>
            <person name="Li S."/>
            <person name="Chen X."/>
            <person name="Wang C."/>
            <person name="Dai X."/>
            <person name="Yang H."/>
            <person name="Song W."/>
            <person name="Hou L."/>
            <person name="Xu J."/>
            <person name="Tong Z."/>
            <person name="Xu A."/>
            <person name="Yuan X."/>
            <person name="Wang W."/>
            <person name="Yang Q."/>
            <person name="Chen L."/>
            <person name="Sun Z."/>
            <person name="Wang K."/>
            <person name="Pan B."/>
            <person name="Chen J."/>
            <person name="Bao Y."/>
            <person name="Liu F."/>
            <person name="Qi X."/>
            <person name="Gang D.R."/>
            <person name="Wen J."/>
            <person name="Li J."/>
        </authorList>
    </citation>
    <scope>NUCLEOTIDE SEQUENCE</scope>
    <source>
        <strain evidence="8">Dzin_1.0</strain>
    </source>
</reference>
<dbReference type="PANTHER" id="PTHR11706">
    <property type="entry name" value="SOLUTE CARRIER PROTEIN FAMILY 11 MEMBER"/>
    <property type="match status" value="1"/>
</dbReference>
<comment type="subcellular location">
    <subcellularLocation>
        <location evidence="1">Membrane</location>
        <topology evidence="1">Multi-pass membrane protein</topology>
    </subcellularLocation>
</comment>
<feature type="transmembrane region" description="Helical" evidence="7">
    <location>
        <begin position="406"/>
        <end position="426"/>
    </location>
</feature>
<comment type="caution">
    <text evidence="8">The sequence shown here is derived from an EMBL/GenBank/DDBJ whole genome shotgun (WGS) entry which is preliminary data.</text>
</comment>
<proteinExistence type="inferred from homology"/>
<name>A0A9D5CNT5_9LILI</name>
<dbReference type="InterPro" id="IPR001046">
    <property type="entry name" value="NRAMP_fam"/>
</dbReference>
<sequence>MDAAGRVGSEPQFISSHGNRGGSSGAGAPLIDNVEADQIIITEKKGWKNLFAYMGPGFLVSIAYIDPGNFETDLQSGAQYKYEVRNFSWIILVASCAALVIQSLAARLGVVTGKHLAEHCRAEYPRVPNFILWILAEIAVVACDIPEVIGTAFALNMLFKIPVWCGVLITGLSTLMLLLLQQYGVRKLEFLIAFLVFTMASCFFMRLGYAKPEASEVVKGLFVPQLKGDGATGLAISLSWCYDTISSSTPALVLSRRVPRSVQGIKEACRFYTIESAFALTVAFLINVSVISVSGAVCSAANLDPEDQLNCQDLDLNKASFLNVTGRWSSKLFAIALLASGQSSTITGTYAGQYVMQGFLDLRIIPWIRNLLTRSLAIVPSLIVCFTIVPSLIVALVGGSSGAGKLIIIASMILSFELPFALIPLLKFTSSKTKMGSHANSFLITATTWIISSSIMAINTYYLVSGFIKLLLHSGMRVTAVVFAGIFGFGGMLVYLAAILYLTFRKNRKITQPLLSDDAELGPTGNNAGIETHLPREDITSMQLPQTRSALDLD</sequence>
<evidence type="ECO:0000313" key="8">
    <source>
        <dbReference type="EMBL" id="KAJ0975743.1"/>
    </source>
</evidence>
<dbReference type="GO" id="GO:0015086">
    <property type="term" value="F:cadmium ion transmembrane transporter activity"/>
    <property type="evidence" value="ECO:0007669"/>
    <property type="project" value="TreeGrafter"/>
</dbReference>
<gene>
    <name evidence="8" type="ORF">J5N97_017708</name>
</gene>
<feature type="transmembrane region" description="Helical" evidence="7">
    <location>
        <begin position="130"/>
        <end position="155"/>
    </location>
</feature>
<feature type="transmembrane region" description="Helical" evidence="7">
    <location>
        <begin position="276"/>
        <end position="297"/>
    </location>
</feature>
<organism evidence="8 9">
    <name type="scientific">Dioscorea zingiberensis</name>
    <dbReference type="NCBI Taxonomy" id="325984"/>
    <lineage>
        <taxon>Eukaryota</taxon>
        <taxon>Viridiplantae</taxon>
        <taxon>Streptophyta</taxon>
        <taxon>Embryophyta</taxon>
        <taxon>Tracheophyta</taxon>
        <taxon>Spermatophyta</taxon>
        <taxon>Magnoliopsida</taxon>
        <taxon>Liliopsida</taxon>
        <taxon>Dioscoreales</taxon>
        <taxon>Dioscoreaceae</taxon>
        <taxon>Dioscorea</taxon>
    </lineage>
</organism>
<feature type="transmembrane region" description="Helical" evidence="7">
    <location>
        <begin position="87"/>
        <end position="110"/>
    </location>
</feature>
<dbReference type="GO" id="GO:0005886">
    <property type="term" value="C:plasma membrane"/>
    <property type="evidence" value="ECO:0007669"/>
    <property type="project" value="TreeGrafter"/>
</dbReference>
<feature type="transmembrane region" description="Helical" evidence="7">
    <location>
        <begin position="161"/>
        <end position="180"/>
    </location>
</feature>
<evidence type="ECO:0000256" key="4">
    <source>
        <dbReference type="ARBA" id="ARBA00022989"/>
    </source>
</evidence>
<dbReference type="PANTHER" id="PTHR11706:SF54">
    <property type="entry name" value="METAL TRANSPORTER NRAMP1"/>
    <property type="match status" value="1"/>
</dbReference>
<feature type="transmembrane region" description="Helical" evidence="7">
    <location>
        <begin position="192"/>
        <end position="210"/>
    </location>
</feature>
<feature type="transmembrane region" description="Helical" evidence="7">
    <location>
        <begin position="332"/>
        <end position="355"/>
    </location>
</feature>
<keyword evidence="3 7" id="KW-0812">Transmembrane</keyword>
<protein>
    <submittedName>
        <fullName evidence="8">Uncharacterized protein</fullName>
    </submittedName>
</protein>
<evidence type="ECO:0000256" key="2">
    <source>
        <dbReference type="ARBA" id="ARBA00009965"/>
    </source>
</evidence>
<keyword evidence="9" id="KW-1185">Reference proteome</keyword>
<reference evidence="8" key="1">
    <citation type="submission" date="2021-03" db="EMBL/GenBank/DDBJ databases">
        <authorList>
            <person name="Li Z."/>
            <person name="Yang C."/>
        </authorList>
    </citation>
    <scope>NUCLEOTIDE SEQUENCE</scope>
    <source>
        <strain evidence="8">Dzin_1.0</strain>
        <tissue evidence="8">Leaf</tissue>
    </source>
</reference>
<evidence type="ECO:0000256" key="1">
    <source>
        <dbReference type="ARBA" id="ARBA00004141"/>
    </source>
</evidence>
<feature type="transmembrane region" description="Helical" evidence="7">
    <location>
        <begin position="478"/>
        <end position="504"/>
    </location>
</feature>
<feature type="transmembrane region" description="Helical" evidence="7">
    <location>
        <begin position="438"/>
        <end position="458"/>
    </location>
</feature>
<dbReference type="EMBL" id="JAGGNH010000004">
    <property type="protein sequence ID" value="KAJ0975743.1"/>
    <property type="molecule type" value="Genomic_DNA"/>
</dbReference>
<evidence type="ECO:0000256" key="5">
    <source>
        <dbReference type="ARBA" id="ARBA00023136"/>
    </source>
</evidence>
<dbReference type="PRINTS" id="PR00447">
    <property type="entry name" value="NATRESASSCMP"/>
</dbReference>
<dbReference type="NCBIfam" id="TIGR01197">
    <property type="entry name" value="nramp"/>
    <property type="match status" value="1"/>
</dbReference>